<dbReference type="AlphaFoldDB" id="A0AAD2JUZ8"/>
<name>A0AAD2JUZ8_9AGAR</name>
<feature type="region of interest" description="Disordered" evidence="1">
    <location>
        <begin position="1"/>
        <end position="20"/>
    </location>
</feature>
<accession>A0AAD2JUZ8</accession>
<sequence length="365" mass="41022">MTGRTSTADPSPGSDHRNEYQNTANRIKPVHAAAIGEEALAGESVVLALAANEDFGWMTDADALRVLDVAVSEVQTDNQQQSQRERAQWIREWIQERLRSEDIPAEPVPLVSDEDIILNGSGIEQSVDALQLTYQNLLESDVPPRDFDTHLLVLHTLRTEATNIRTHRLAAIVQSVVLKSCKDDPSKWPQLSRIFDDDAWFHSVIGLDKNEPMERESAQQIYDCGYVGMLTTFLEQCTASSPDQTEHDRDLDTLRVVLSTVVDISSAIPTELQHQFVDVASVFIRKYPEDCLGHEDGLCSVLYRAVHEYDGWIKDWDALRILDAAVYDQQESHQGYARKICGQMQNRLRPENIPADSVPLVSDGE</sequence>
<gene>
    <name evidence="2" type="ORF">MYCIT1_LOCUS2884</name>
</gene>
<evidence type="ECO:0000256" key="1">
    <source>
        <dbReference type="SAM" id="MobiDB-lite"/>
    </source>
</evidence>
<comment type="caution">
    <text evidence="2">The sequence shown here is derived from an EMBL/GenBank/DDBJ whole genome shotgun (WGS) entry which is preliminary data.</text>
</comment>
<keyword evidence="3" id="KW-1185">Reference proteome</keyword>
<dbReference type="Proteomes" id="UP001295794">
    <property type="component" value="Unassembled WGS sequence"/>
</dbReference>
<protein>
    <submittedName>
        <fullName evidence="2">Uncharacterized protein</fullName>
    </submittedName>
</protein>
<proteinExistence type="predicted"/>
<evidence type="ECO:0000313" key="2">
    <source>
        <dbReference type="EMBL" id="CAK5263426.1"/>
    </source>
</evidence>
<reference evidence="2" key="1">
    <citation type="submission" date="2023-11" db="EMBL/GenBank/DDBJ databases">
        <authorList>
            <person name="De Vega J J."/>
            <person name="De Vega J J."/>
        </authorList>
    </citation>
    <scope>NUCLEOTIDE SEQUENCE</scope>
</reference>
<organism evidence="2 3">
    <name type="scientific">Mycena citricolor</name>
    <dbReference type="NCBI Taxonomy" id="2018698"/>
    <lineage>
        <taxon>Eukaryota</taxon>
        <taxon>Fungi</taxon>
        <taxon>Dikarya</taxon>
        <taxon>Basidiomycota</taxon>
        <taxon>Agaricomycotina</taxon>
        <taxon>Agaricomycetes</taxon>
        <taxon>Agaricomycetidae</taxon>
        <taxon>Agaricales</taxon>
        <taxon>Marasmiineae</taxon>
        <taxon>Mycenaceae</taxon>
        <taxon>Mycena</taxon>
    </lineage>
</organism>
<evidence type="ECO:0000313" key="3">
    <source>
        <dbReference type="Proteomes" id="UP001295794"/>
    </source>
</evidence>
<dbReference type="EMBL" id="CAVNYO010000040">
    <property type="protein sequence ID" value="CAK5263426.1"/>
    <property type="molecule type" value="Genomic_DNA"/>
</dbReference>